<feature type="transmembrane region" description="Helical" evidence="9">
    <location>
        <begin position="473"/>
        <end position="497"/>
    </location>
</feature>
<keyword evidence="5 9" id="KW-0997">Cell inner membrane</keyword>
<dbReference type="PANTHER" id="PTHR32063">
    <property type="match status" value="1"/>
</dbReference>
<feature type="transmembrane region" description="Helical" evidence="9">
    <location>
        <begin position="12"/>
        <end position="32"/>
    </location>
</feature>
<accession>A0A2G4YW68</accession>
<dbReference type="Gene3D" id="3.30.70.1430">
    <property type="entry name" value="Multidrug efflux transporter AcrB pore domain"/>
    <property type="match status" value="2"/>
</dbReference>
<dbReference type="FunFam" id="3.30.2090.10:FF:000001">
    <property type="entry name" value="Efflux pump membrane transporter"/>
    <property type="match status" value="1"/>
</dbReference>
<dbReference type="FunFam" id="1.20.1640.10:FF:000001">
    <property type="entry name" value="Efflux pump membrane transporter"/>
    <property type="match status" value="1"/>
</dbReference>
<dbReference type="SUPFAM" id="SSF82866">
    <property type="entry name" value="Multidrug efflux transporter AcrB transmembrane domain"/>
    <property type="match status" value="2"/>
</dbReference>
<keyword evidence="4" id="KW-1003">Cell membrane</keyword>
<evidence type="ECO:0000256" key="3">
    <source>
        <dbReference type="ARBA" id="ARBA00022448"/>
    </source>
</evidence>
<evidence type="ECO:0000256" key="8">
    <source>
        <dbReference type="ARBA" id="ARBA00023136"/>
    </source>
</evidence>
<dbReference type="GO" id="GO:0042910">
    <property type="term" value="F:xenobiotic transmembrane transporter activity"/>
    <property type="evidence" value="ECO:0007669"/>
    <property type="project" value="TreeGrafter"/>
</dbReference>
<evidence type="ECO:0000256" key="2">
    <source>
        <dbReference type="ARBA" id="ARBA00010942"/>
    </source>
</evidence>
<dbReference type="InterPro" id="IPR027463">
    <property type="entry name" value="AcrB_DN_DC_subdom"/>
</dbReference>
<feature type="transmembrane region" description="Helical" evidence="9">
    <location>
        <begin position="871"/>
        <end position="889"/>
    </location>
</feature>
<comment type="subcellular location">
    <subcellularLocation>
        <location evidence="1 9">Cell inner membrane</location>
        <topology evidence="1 9">Multi-pass membrane protein</topology>
    </subcellularLocation>
</comment>
<dbReference type="SUPFAM" id="SSF82714">
    <property type="entry name" value="Multidrug efflux transporter AcrB TolC docking domain, DN and DC subdomains"/>
    <property type="match status" value="2"/>
</dbReference>
<dbReference type="InterPro" id="IPR004764">
    <property type="entry name" value="MdtF-like"/>
</dbReference>
<feature type="transmembrane region" description="Helical" evidence="9">
    <location>
        <begin position="536"/>
        <end position="554"/>
    </location>
</feature>
<keyword evidence="7 9" id="KW-1133">Transmembrane helix</keyword>
<feature type="transmembrane region" description="Helical" evidence="9">
    <location>
        <begin position="394"/>
        <end position="413"/>
    </location>
</feature>
<dbReference type="InterPro" id="IPR001036">
    <property type="entry name" value="Acrflvin-R"/>
</dbReference>
<protein>
    <recommendedName>
        <fullName evidence="9">Efflux pump membrane transporter</fullName>
    </recommendedName>
</protein>
<comment type="caution">
    <text evidence="10">The sequence shown here is derived from an EMBL/GenBank/DDBJ whole genome shotgun (WGS) entry which is preliminary data.</text>
</comment>
<evidence type="ECO:0000256" key="1">
    <source>
        <dbReference type="ARBA" id="ARBA00004429"/>
    </source>
</evidence>
<evidence type="ECO:0000256" key="7">
    <source>
        <dbReference type="ARBA" id="ARBA00022989"/>
    </source>
</evidence>
<reference evidence="10 11" key="1">
    <citation type="submission" date="2017-10" db="EMBL/GenBank/DDBJ databases">
        <title>Frigbacter circumglobatus gen. nov. sp. nov., isolated from sediment cultured in situ.</title>
        <authorList>
            <person name="Zhao Z."/>
        </authorList>
    </citation>
    <scope>NUCLEOTIDE SEQUENCE [LARGE SCALE GENOMIC DNA]</scope>
    <source>
        <strain evidence="10 11">ZYL</strain>
    </source>
</reference>
<dbReference type="OrthoDB" id="9807350at2"/>
<dbReference type="Gene3D" id="3.30.70.1320">
    <property type="entry name" value="Multidrug efflux transporter AcrB pore domain like"/>
    <property type="match status" value="1"/>
</dbReference>
<proteinExistence type="inferred from homology"/>
<evidence type="ECO:0000313" key="11">
    <source>
        <dbReference type="Proteomes" id="UP000229730"/>
    </source>
</evidence>
<dbReference type="Gene3D" id="3.30.2090.10">
    <property type="entry name" value="Multidrug efflux transporter AcrB TolC docking domain, DN and DC subdomains"/>
    <property type="match status" value="2"/>
</dbReference>
<evidence type="ECO:0000313" key="10">
    <source>
        <dbReference type="EMBL" id="PHZ86592.1"/>
    </source>
</evidence>
<dbReference type="InParanoid" id="A0A2G4YW68"/>
<feature type="transmembrane region" description="Helical" evidence="9">
    <location>
        <begin position="340"/>
        <end position="359"/>
    </location>
</feature>
<feature type="transmembrane region" description="Helical" evidence="9">
    <location>
        <begin position="922"/>
        <end position="946"/>
    </location>
</feature>
<feature type="transmembrane region" description="Helical" evidence="9">
    <location>
        <begin position="441"/>
        <end position="467"/>
    </location>
</feature>
<evidence type="ECO:0000256" key="4">
    <source>
        <dbReference type="ARBA" id="ARBA00022475"/>
    </source>
</evidence>
<keyword evidence="3 9" id="KW-0813">Transport</keyword>
<dbReference type="GO" id="GO:0015562">
    <property type="term" value="F:efflux transmembrane transporter activity"/>
    <property type="evidence" value="ECO:0007669"/>
    <property type="project" value="InterPro"/>
</dbReference>
<feature type="transmembrane region" description="Helical" evidence="9">
    <location>
        <begin position="366"/>
        <end position="388"/>
    </location>
</feature>
<evidence type="ECO:0000256" key="6">
    <source>
        <dbReference type="ARBA" id="ARBA00022692"/>
    </source>
</evidence>
<organism evidence="10 11">
    <name type="scientific">Paremcibacter congregatus</name>
    <dbReference type="NCBI Taxonomy" id="2043170"/>
    <lineage>
        <taxon>Bacteria</taxon>
        <taxon>Pseudomonadati</taxon>
        <taxon>Pseudomonadota</taxon>
        <taxon>Alphaproteobacteria</taxon>
        <taxon>Emcibacterales</taxon>
        <taxon>Emcibacteraceae</taxon>
        <taxon>Paremcibacter</taxon>
    </lineage>
</organism>
<dbReference type="FunFam" id="3.30.70.1430:FF:000002">
    <property type="entry name" value="Efflux pump membrane transporter"/>
    <property type="match status" value="1"/>
</dbReference>
<feature type="transmembrane region" description="Helical" evidence="9">
    <location>
        <begin position="967"/>
        <end position="988"/>
    </location>
</feature>
<dbReference type="EMBL" id="PDEM01000007">
    <property type="protein sequence ID" value="PHZ86592.1"/>
    <property type="molecule type" value="Genomic_DNA"/>
</dbReference>
<evidence type="ECO:0000256" key="5">
    <source>
        <dbReference type="ARBA" id="ARBA00022519"/>
    </source>
</evidence>
<evidence type="ECO:0000256" key="9">
    <source>
        <dbReference type="RuleBase" id="RU364070"/>
    </source>
</evidence>
<dbReference type="Gene3D" id="3.30.70.1440">
    <property type="entry name" value="Multidrug efflux transporter AcrB pore domain"/>
    <property type="match status" value="1"/>
</dbReference>
<dbReference type="GO" id="GO:0005886">
    <property type="term" value="C:plasma membrane"/>
    <property type="evidence" value="ECO:0007669"/>
    <property type="project" value="UniProtKB-SubCell"/>
</dbReference>
<dbReference type="NCBIfam" id="NF000282">
    <property type="entry name" value="RND_permease_1"/>
    <property type="match status" value="1"/>
</dbReference>
<name>A0A2G4YW68_9PROT</name>
<dbReference type="Proteomes" id="UP000229730">
    <property type="component" value="Unassembled WGS sequence"/>
</dbReference>
<dbReference type="AlphaFoldDB" id="A0A2G4YW68"/>
<dbReference type="PANTHER" id="PTHR32063:SF13">
    <property type="entry name" value="MULTIDRUG EFFLUX PUMP SUBUNIT ACRB-RELATED"/>
    <property type="match status" value="1"/>
</dbReference>
<comment type="similarity">
    <text evidence="2 9">Belongs to the resistance-nodulation-cell division (RND) (TC 2.A.6) family.</text>
</comment>
<gene>
    <name evidence="10" type="ORF">CRD36_01550</name>
</gene>
<dbReference type="NCBIfam" id="TIGR00915">
    <property type="entry name" value="2A0602"/>
    <property type="match status" value="1"/>
</dbReference>
<dbReference type="Pfam" id="PF00873">
    <property type="entry name" value="ACR_tran"/>
    <property type="match status" value="1"/>
</dbReference>
<dbReference type="FunFam" id="3.30.2090.10:FF:000002">
    <property type="entry name" value="Efflux pump membrane transporter"/>
    <property type="match status" value="1"/>
</dbReference>
<keyword evidence="6 9" id="KW-0812">Transmembrane</keyword>
<keyword evidence="8 9" id="KW-0472">Membrane</keyword>
<dbReference type="FunCoup" id="A0A2G4YW68">
    <property type="interactions" value="579"/>
</dbReference>
<dbReference type="GO" id="GO:0009636">
    <property type="term" value="P:response to toxic substance"/>
    <property type="evidence" value="ECO:0007669"/>
    <property type="project" value="UniProtKB-ARBA"/>
</dbReference>
<dbReference type="Gene3D" id="1.20.1640.10">
    <property type="entry name" value="Multidrug efflux transporter AcrB transmembrane domain"/>
    <property type="match status" value="2"/>
</dbReference>
<dbReference type="PRINTS" id="PR00702">
    <property type="entry name" value="ACRIFLAVINRP"/>
</dbReference>
<feature type="transmembrane region" description="Helical" evidence="9">
    <location>
        <begin position="1000"/>
        <end position="1026"/>
    </location>
</feature>
<feature type="transmembrane region" description="Helical" evidence="9">
    <location>
        <begin position="896"/>
        <end position="916"/>
    </location>
</feature>
<dbReference type="FunFam" id="3.30.70.1430:FF:000001">
    <property type="entry name" value="Efflux pump membrane transporter"/>
    <property type="match status" value="1"/>
</dbReference>
<sequence length="1039" mass="112738">MSKFFIDRPVFAWVIAIIIMLAGALSIFQLPIEQYPNIAPPAVSISANYPGASAQTLESSVTQVIEQRLTSLDKLRYFTSSSSSSGSARITLTFEPGTDPDIAQVQVQNKLQAALPLLPQQVQNQGVTVTKSNDSILLVVGFYSEDGQISQAELGDLLASKILDPLSRIDGVGSTRLFGTSHAMRIWLDPYKLLSYSLTTAEVASAIRAQNVDISAGQLGGMPAVKGQQINATITAQSLMTTPEEFSRIVLRVNQDGSRVRLSDVARVELGAERYSTIVRYKRHNASGIAVNLATGANALDTADRIKTKMEELKKFLPEGVKVVFPFDTTPFVEASIKSVVQTLFEAVGLVFLVMFLFLQNFRATLIPSITVPVVLLGVFAVLVAFGYSINTLTMFAMVLAIGLLVDDAIVVVENVERVMSEEGLSPLEATRKSMEQISGALVGIALVLSAVFVPMAFFSGAAGAIYRQFSLTIVSAMALSVLVALILTPTLCATILRPTKNHGSDRKGFFGWFNRGFNNGRDKYEKGAGYMAKRGFRFIAIYVALLVGLGYFFTQLPTSFLPNEDQGSMFMMANTPPGSTAERTLETVKKVENYFLESEKDNIAHMFTVVGFSFSGNSQNAAMGFINLKDWSQRQNPGQSVFAIAGRGMSAVSQIKDARVFTFYPPPIRELGNASGFDFQLIDRGGLGHTALTQARNILLGMAAQNPKLVAVRPNGLEDQPQFKLDIDQEKASALGVNIADINQTLQTAWGSSYVNDFLDEGRIKKVYLQADAPYRMKPEDVDLWYVRNSVGEMVPFSSFSTPHWDYGSPKLERFNGVASVNIQGQAAPGISSGEAMAEMEQMARQLPQGVDFAWSGLSYEEQSSGSQSGLLYALSVLIIFLCLAALYESWSVPFAVILAVPVGVIGAVIAAMGFNLSNDIYFQVALLTTIGLTAKNGILIVEFAKKLYEKEGMDLMQATLAAARLRFRPIIMTSMAFVLGITPLAISSGAGSASQNAIGIAVIGGMLAATFLAIFFVPLFYIMVQKQSTKMKQRLTK</sequence>
<dbReference type="RefSeq" id="WP_099470968.1">
    <property type="nucleotide sequence ID" value="NZ_CP041025.1"/>
</dbReference>
<keyword evidence="11" id="KW-1185">Reference proteome</keyword>
<dbReference type="SUPFAM" id="SSF82693">
    <property type="entry name" value="Multidrug efflux transporter AcrB pore domain, PN1, PN2, PC1 and PC2 subdomains"/>
    <property type="match status" value="4"/>
</dbReference>